<sequence length="291" mass="31797">MSSHRDPNLTSAIRNRRSLLRRFLDQHFGDVRPLQADYRRRASTLLVPGGSADPAAIGAAFDFGVRFALDADYVPEIAYYGFAGLPPCLDAIARVVEVAQQAPPASAEFASACWALALTTSVYREGGVPPDSPLVPLLRTQRFTADTLLRLASPDARRQLQKLAAIAGERLLPELLPPYDLGTTFATSRLMPADADLIAGGLLLDLKTRLGRRDPRTHARTDSLPRTDIYQLVAYALFDRTDDHHIDAIGIYSARYGSLVRWPLADALATLAGEPVDLPAARDAVWRLLST</sequence>
<dbReference type="RefSeq" id="WP_171157994.1">
    <property type="nucleotide sequence ID" value="NZ_JABENB010000003.1"/>
</dbReference>
<organism evidence="1 2">
    <name type="scientific">Flexivirga aerilata</name>
    <dbReference type="NCBI Taxonomy" id="1656889"/>
    <lineage>
        <taxon>Bacteria</taxon>
        <taxon>Bacillati</taxon>
        <taxon>Actinomycetota</taxon>
        <taxon>Actinomycetes</taxon>
        <taxon>Micrococcales</taxon>
        <taxon>Dermacoccaceae</taxon>
        <taxon>Flexivirga</taxon>
    </lineage>
</organism>
<dbReference type="EMBL" id="JABENB010000003">
    <property type="protein sequence ID" value="NNG41055.1"/>
    <property type="molecule type" value="Genomic_DNA"/>
</dbReference>
<proteinExistence type="predicted"/>
<dbReference type="Proteomes" id="UP000557772">
    <property type="component" value="Unassembled WGS sequence"/>
</dbReference>
<keyword evidence="2" id="KW-1185">Reference proteome</keyword>
<gene>
    <name evidence="1" type="ORF">HJ588_17490</name>
</gene>
<evidence type="ECO:0000313" key="2">
    <source>
        <dbReference type="Proteomes" id="UP000557772"/>
    </source>
</evidence>
<name>A0A849AKW6_9MICO</name>
<evidence type="ECO:0000313" key="1">
    <source>
        <dbReference type="EMBL" id="NNG41055.1"/>
    </source>
</evidence>
<comment type="caution">
    <text evidence="1">The sequence shown here is derived from an EMBL/GenBank/DDBJ whole genome shotgun (WGS) entry which is preliminary data.</text>
</comment>
<accession>A0A849AKW6</accession>
<protein>
    <submittedName>
        <fullName evidence="1">Uncharacterized protein</fullName>
    </submittedName>
</protein>
<dbReference type="AlphaFoldDB" id="A0A849AKW6"/>
<reference evidence="1 2" key="1">
    <citation type="submission" date="2020-05" db="EMBL/GenBank/DDBJ databases">
        <title>Flexivirga sp. ID2601S isolated from air conditioner.</title>
        <authorList>
            <person name="Kim D.H."/>
        </authorList>
    </citation>
    <scope>NUCLEOTIDE SEQUENCE [LARGE SCALE GENOMIC DNA]</scope>
    <source>
        <strain evidence="1 2">ID2601S</strain>
    </source>
</reference>